<feature type="compositionally biased region" description="Polar residues" evidence="2">
    <location>
        <begin position="309"/>
        <end position="318"/>
    </location>
</feature>
<accession>A0ABU7DJ74</accession>
<organism evidence="3 4">
    <name type="scientific">Characodon lateralis</name>
    <dbReference type="NCBI Taxonomy" id="208331"/>
    <lineage>
        <taxon>Eukaryota</taxon>
        <taxon>Metazoa</taxon>
        <taxon>Chordata</taxon>
        <taxon>Craniata</taxon>
        <taxon>Vertebrata</taxon>
        <taxon>Euteleostomi</taxon>
        <taxon>Actinopterygii</taxon>
        <taxon>Neopterygii</taxon>
        <taxon>Teleostei</taxon>
        <taxon>Neoteleostei</taxon>
        <taxon>Acanthomorphata</taxon>
        <taxon>Ovalentaria</taxon>
        <taxon>Atherinomorphae</taxon>
        <taxon>Cyprinodontiformes</taxon>
        <taxon>Goodeidae</taxon>
        <taxon>Characodon</taxon>
    </lineage>
</organism>
<keyword evidence="4" id="KW-1185">Reference proteome</keyword>
<evidence type="ECO:0000256" key="2">
    <source>
        <dbReference type="SAM" id="MobiDB-lite"/>
    </source>
</evidence>
<reference evidence="3 4" key="1">
    <citation type="submission" date="2021-06" db="EMBL/GenBank/DDBJ databases">
        <authorList>
            <person name="Palmer J.M."/>
        </authorList>
    </citation>
    <scope>NUCLEOTIDE SEQUENCE [LARGE SCALE GENOMIC DNA]</scope>
    <source>
        <strain evidence="3 4">CL_MEX2019</strain>
        <tissue evidence="3">Muscle</tissue>
    </source>
</reference>
<feature type="region of interest" description="Disordered" evidence="2">
    <location>
        <begin position="285"/>
        <end position="327"/>
    </location>
</feature>
<evidence type="ECO:0000313" key="3">
    <source>
        <dbReference type="EMBL" id="MED6274987.1"/>
    </source>
</evidence>
<comment type="caution">
    <text evidence="3">The sequence shown here is derived from an EMBL/GenBank/DDBJ whole genome shotgun (WGS) entry which is preliminary data.</text>
</comment>
<evidence type="ECO:0008006" key="5">
    <source>
        <dbReference type="Google" id="ProtNLM"/>
    </source>
</evidence>
<sequence>MAMKAGPSLLERSALWELPFGSRPARAGADLSSGSSGYQSGTSHTGSDLMTEHLREIRSLRQRLEDSIQTNDRLRQQLEEKLAHAPMEKGAPTNIYIQGLDSVTQLSSEIRLLKEENISLQTQLKLSRDGSREAQHLREVVLLERSRLKEAELETQRWAELSKKLQAEDGVRCQEVAQLKQDRQRSQEAINRLQHEASVLRQQLDQNRSLIQTLQKELQEANHRVCEATANTHSDQVVNSTLPGRHTVTFDPKDLHTQLEQQLNGQANTPPAAGRRLFSDKVLSPPVRDTGLISPSSPLRSGPTAGETADTTASTLQSGAPDGSFTSRHGHPAVGHIKDFKALQQQLLEGTFLIIQMEDALCSLNALLRLHQPFDPGCVRNLLSDTKTLKQILQEAESLLQVTCRAGLSDPQETKQDESPIDEVVSLHLKLSEQEQALKDAMERLRTSNLTKDRMEQFIVSQLSRTRDVLKKAKTNLQENKLRISSLHQASVTVPPPSPSPLSSSQSVKGENPGSFGELTSSADWSVLTPSSSAAWRLATHQRPLQVTRCAI</sequence>
<feature type="region of interest" description="Disordered" evidence="2">
    <location>
        <begin position="26"/>
        <end position="49"/>
    </location>
</feature>
<feature type="region of interest" description="Disordered" evidence="2">
    <location>
        <begin position="487"/>
        <end position="516"/>
    </location>
</feature>
<gene>
    <name evidence="3" type="ORF">CHARACLAT_021827</name>
</gene>
<feature type="coiled-coil region" evidence="1">
    <location>
        <begin position="424"/>
        <end position="480"/>
    </location>
</feature>
<dbReference type="Proteomes" id="UP001352852">
    <property type="component" value="Unassembled WGS sequence"/>
</dbReference>
<feature type="compositionally biased region" description="Low complexity" evidence="2">
    <location>
        <begin position="32"/>
        <end position="47"/>
    </location>
</feature>
<evidence type="ECO:0000313" key="4">
    <source>
        <dbReference type="Proteomes" id="UP001352852"/>
    </source>
</evidence>
<name>A0ABU7DJ74_9TELE</name>
<evidence type="ECO:0000256" key="1">
    <source>
        <dbReference type="SAM" id="Coils"/>
    </source>
</evidence>
<keyword evidence="1" id="KW-0175">Coiled coil</keyword>
<dbReference type="EMBL" id="JAHUTJ010026756">
    <property type="protein sequence ID" value="MED6274987.1"/>
    <property type="molecule type" value="Genomic_DNA"/>
</dbReference>
<proteinExistence type="predicted"/>
<dbReference type="PANTHER" id="PTHR46501">
    <property type="entry name" value="MYOMEGALIN"/>
    <property type="match status" value="1"/>
</dbReference>
<dbReference type="InterPro" id="IPR052593">
    <property type="entry name" value="MT-associated_AKAP9-binding"/>
</dbReference>
<protein>
    <recommendedName>
        <fullName evidence="5">Myomegalin-like</fullName>
    </recommendedName>
</protein>
<dbReference type="PANTHER" id="PTHR46501:SF2">
    <property type="entry name" value="MYOMEGALIN"/>
    <property type="match status" value="1"/>
</dbReference>
<feature type="coiled-coil region" evidence="1">
    <location>
        <begin position="148"/>
        <end position="224"/>
    </location>
</feature>
<feature type="coiled-coil region" evidence="1">
    <location>
        <begin position="50"/>
        <end position="123"/>
    </location>
</feature>